<dbReference type="EMBL" id="JACOGF010000015">
    <property type="protein sequence ID" value="MBC3920398.1"/>
    <property type="molecule type" value="Genomic_DNA"/>
</dbReference>
<protein>
    <submittedName>
        <fullName evidence="1">Uncharacterized protein</fullName>
    </submittedName>
</protein>
<evidence type="ECO:0000313" key="1">
    <source>
        <dbReference type="EMBL" id="MBC3920398.1"/>
    </source>
</evidence>
<sequence>MYVITNEAQLNDVAGGEWGDIYLADTEKLASNDLDAFGLSCERAMSGTKDVVLTACGSAPGLTKFACAAVVSVGGDLLKDVVCAPSTPTTTTVPDIPINDFNGSCLSDSAYQKAVSDAMTKASTP</sequence>
<evidence type="ECO:0000313" key="2">
    <source>
        <dbReference type="Proteomes" id="UP000650424"/>
    </source>
</evidence>
<gene>
    <name evidence="1" type="ORF">H8L32_23240</name>
</gene>
<dbReference type="RefSeq" id="WP_186949902.1">
    <property type="nucleotide sequence ID" value="NZ_JACOGF010000015.1"/>
</dbReference>
<comment type="caution">
    <text evidence="1">The sequence shown here is derived from an EMBL/GenBank/DDBJ whole genome shotgun (WGS) entry which is preliminary data.</text>
</comment>
<reference evidence="1 2" key="1">
    <citation type="submission" date="2020-08" db="EMBL/GenBank/DDBJ databases">
        <title>Novel species isolated from subtropical streams in China.</title>
        <authorList>
            <person name="Lu H."/>
        </authorList>
    </citation>
    <scope>NUCLEOTIDE SEQUENCE [LARGE SCALE GENOMIC DNA]</scope>
    <source>
        <strain evidence="1 2">CY18W</strain>
    </source>
</reference>
<dbReference type="Proteomes" id="UP000650424">
    <property type="component" value="Unassembled WGS sequence"/>
</dbReference>
<organism evidence="1 2">
    <name type="scientific">Undibacterium hunanense</name>
    <dbReference type="NCBI Taxonomy" id="2762292"/>
    <lineage>
        <taxon>Bacteria</taxon>
        <taxon>Pseudomonadati</taxon>
        <taxon>Pseudomonadota</taxon>
        <taxon>Betaproteobacteria</taxon>
        <taxon>Burkholderiales</taxon>
        <taxon>Oxalobacteraceae</taxon>
        <taxon>Undibacterium</taxon>
    </lineage>
</organism>
<proteinExistence type="predicted"/>
<name>A0ABR6ZX10_9BURK</name>
<keyword evidence="2" id="KW-1185">Reference proteome</keyword>
<accession>A0ABR6ZX10</accession>